<dbReference type="BioCyc" id="ABAU509170:GCL9-2751-MONOMER"/>
<organism evidence="1 2">
    <name type="scientific">Acinetobacter baumannii (strain SDF)</name>
    <dbReference type="NCBI Taxonomy" id="509170"/>
    <lineage>
        <taxon>Bacteria</taxon>
        <taxon>Pseudomonadati</taxon>
        <taxon>Pseudomonadota</taxon>
        <taxon>Gammaproteobacteria</taxon>
        <taxon>Moraxellales</taxon>
        <taxon>Moraxellaceae</taxon>
        <taxon>Acinetobacter</taxon>
        <taxon>Acinetobacter calcoaceticus/baumannii complex</taxon>
    </lineage>
</organism>
<proteinExistence type="predicted"/>
<dbReference type="KEGG" id="abm:ABSDF3322"/>
<name>B0VMH7_ACIBS</name>
<sequence>MIISFRSRELRDNALNEFISLIEFPVHIVERLKFFLLVLSSSNNVLEIPLQHSFNYLDDGFEVLLDSTTSILFRQAHKSTPRTTSGLIIWEKVTRLQLIEVRNTYAK</sequence>
<evidence type="ECO:0000313" key="2">
    <source>
        <dbReference type="Proteomes" id="UP000001741"/>
    </source>
</evidence>
<gene>
    <name evidence="1" type="ordered locus">ABSDF3322</name>
</gene>
<dbReference type="EMBL" id="CU468230">
    <property type="protein sequence ID" value="CAP02591.1"/>
    <property type="molecule type" value="Genomic_DNA"/>
</dbReference>
<dbReference type="Proteomes" id="UP000001741">
    <property type="component" value="Chromosome"/>
</dbReference>
<protein>
    <submittedName>
        <fullName evidence="1">Uncharacterized protein</fullName>
    </submittedName>
</protein>
<reference evidence="1 2" key="1">
    <citation type="journal article" date="2008" name="PLoS ONE">
        <title>Comparative analysis of Acinetobacters: three genomes for three lifestyles.</title>
        <authorList>
            <person name="Vallenet D."/>
            <person name="Nordmann P."/>
            <person name="Barbe V."/>
            <person name="Poirel L."/>
            <person name="Mangenot S."/>
            <person name="Bataille E."/>
            <person name="Dossat C."/>
            <person name="Gas S."/>
            <person name="Kreimeyer A."/>
            <person name="Lenoble P."/>
            <person name="Oztas S."/>
            <person name="Poulain J."/>
            <person name="Segurens B."/>
            <person name="Robert C."/>
            <person name="Abergel C."/>
            <person name="Claverie J.M."/>
            <person name="Raoult D."/>
            <person name="Medigue C."/>
            <person name="Weissenbach J."/>
            <person name="Cruveiller S."/>
        </authorList>
    </citation>
    <scope>NUCLEOTIDE SEQUENCE [LARGE SCALE GENOMIC DNA]</scope>
    <source>
        <strain evidence="1 2">SDF</strain>
    </source>
</reference>
<evidence type="ECO:0000313" key="1">
    <source>
        <dbReference type="EMBL" id="CAP02591.1"/>
    </source>
</evidence>
<dbReference type="HOGENOM" id="CLU_2204317_0_0_6"/>
<accession>B0VMH7</accession>
<dbReference type="AlphaFoldDB" id="B0VMH7"/>